<dbReference type="GO" id="GO:0004222">
    <property type="term" value="F:metalloendopeptidase activity"/>
    <property type="evidence" value="ECO:0007669"/>
    <property type="project" value="InterPro"/>
</dbReference>
<proteinExistence type="inferred from homology"/>
<dbReference type="STRING" id="1618356.UU93_C0037G0005"/>
<dbReference type="InterPro" id="IPR011546">
    <property type="entry name" value="Pept_M41_FtsH_extracell"/>
</dbReference>
<keyword evidence="8 15" id="KW-0547">Nucleotide-binding</keyword>
<evidence type="ECO:0000256" key="8">
    <source>
        <dbReference type="ARBA" id="ARBA00022741"/>
    </source>
</evidence>
<dbReference type="InterPro" id="IPR037219">
    <property type="entry name" value="Peptidase_M41-like"/>
</dbReference>
<evidence type="ECO:0000256" key="14">
    <source>
        <dbReference type="ARBA" id="ARBA00023136"/>
    </source>
</evidence>
<keyword evidence="5" id="KW-0645">Protease</keyword>
<dbReference type="GO" id="GO:0030163">
    <property type="term" value="P:protein catabolic process"/>
    <property type="evidence" value="ECO:0007669"/>
    <property type="project" value="TreeGrafter"/>
</dbReference>
<keyword evidence="4" id="KW-1003">Cell membrane</keyword>
<feature type="transmembrane region" description="Helical" evidence="17">
    <location>
        <begin position="38"/>
        <end position="55"/>
    </location>
</feature>
<evidence type="ECO:0000256" key="12">
    <source>
        <dbReference type="ARBA" id="ARBA00022989"/>
    </source>
</evidence>
<comment type="caution">
    <text evidence="19">The sequence shown here is derived from an EMBL/GenBank/DDBJ whole genome shotgun (WGS) entry which is preliminary data.</text>
</comment>
<dbReference type="InterPro" id="IPR003959">
    <property type="entry name" value="ATPase_AAA_core"/>
</dbReference>
<name>A0A0G0Y0W1_9BACT</name>
<evidence type="ECO:0000256" key="6">
    <source>
        <dbReference type="ARBA" id="ARBA00022692"/>
    </source>
</evidence>
<dbReference type="Pfam" id="PF06480">
    <property type="entry name" value="FtsH_ext"/>
    <property type="match status" value="1"/>
</dbReference>
<evidence type="ECO:0000256" key="10">
    <source>
        <dbReference type="ARBA" id="ARBA00022833"/>
    </source>
</evidence>
<dbReference type="PROSITE" id="PS00674">
    <property type="entry name" value="AAA"/>
    <property type="match status" value="1"/>
</dbReference>
<dbReference type="GO" id="GO:0004176">
    <property type="term" value="F:ATP-dependent peptidase activity"/>
    <property type="evidence" value="ECO:0007669"/>
    <property type="project" value="InterPro"/>
</dbReference>
<feature type="domain" description="AAA+ ATPase" evidence="18">
    <location>
        <begin position="219"/>
        <end position="322"/>
    </location>
</feature>
<dbReference type="FunFam" id="1.10.8.60:FF:000001">
    <property type="entry name" value="ATP-dependent zinc metalloprotease FtsH"/>
    <property type="match status" value="1"/>
</dbReference>
<dbReference type="InterPro" id="IPR027417">
    <property type="entry name" value="P-loop_NTPase"/>
</dbReference>
<comment type="subcellular location">
    <subcellularLocation>
        <location evidence="2">Membrane</location>
    </subcellularLocation>
</comment>
<dbReference type="Gene3D" id="1.10.8.60">
    <property type="match status" value="1"/>
</dbReference>
<evidence type="ECO:0000256" key="9">
    <source>
        <dbReference type="ARBA" id="ARBA00022801"/>
    </source>
</evidence>
<dbReference type="Proteomes" id="UP000034160">
    <property type="component" value="Unassembled WGS sequence"/>
</dbReference>
<keyword evidence="9" id="KW-0378">Hydrolase</keyword>
<comment type="similarity">
    <text evidence="15">Belongs to the AAA ATPase family.</text>
</comment>
<comment type="similarity">
    <text evidence="3">In the C-terminal section; belongs to the peptidase M41 family.</text>
</comment>
<dbReference type="Pfam" id="PF17862">
    <property type="entry name" value="AAA_lid_3"/>
    <property type="match status" value="1"/>
</dbReference>
<dbReference type="Pfam" id="PF00004">
    <property type="entry name" value="AAA"/>
    <property type="match status" value="1"/>
</dbReference>
<feature type="transmembrane region" description="Helical" evidence="17">
    <location>
        <begin position="603"/>
        <end position="627"/>
    </location>
</feature>
<evidence type="ECO:0000256" key="7">
    <source>
        <dbReference type="ARBA" id="ARBA00022723"/>
    </source>
</evidence>
<organism evidence="19 20">
    <name type="scientific">Candidatus Amesbacteria bacterium GW2011_GWA2_42_12</name>
    <dbReference type="NCBI Taxonomy" id="1618356"/>
    <lineage>
        <taxon>Bacteria</taxon>
        <taxon>Candidatus Amesiibacteriota</taxon>
    </lineage>
</organism>
<evidence type="ECO:0000256" key="11">
    <source>
        <dbReference type="ARBA" id="ARBA00022840"/>
    </source>
</evidence>
<evidence type="ECO:0000256" key="16">
    <source>
        <dbReference type="SAM" id="MobiDB-lite"/>
    </source>
</evidence>
<evidence type="ECO:0000256" key="13">
    <source>
        <dbReference type="ARBA" id="ARBA00023049"/>
    </source>
</evidence>
<keyword evidence="11 15" id="KW-0067">ATP-binding</keyword>
<keyword evidence="12 17" id="KW-1133">Transmembrane helix</keyword>
<evidence type="ECO:0000256" key="4">
    <source>
        <dbReference type="ARBA" id="ARBA00022475"/>
    </source>
</evidence>
<keyword evidence="7" id="KW-0479">Metal-binding</keyword>
<evidence type="ECO:0000256" key="2">
    <source>
        <dbReference type="ARBA" id="ARBA00004370"/>
    </source>
</evidence>
<dbReference type="PANTHER" id="PTHR23076:SF97">
    <property type="entry name" value="ATP-DEPENDENT ZINC METALLOPROTEASE YME1L1"/>
    <property type="match status" value="1"/>
</dbReference>
<evidence type="ECO:0000259" key="18">
    <source>
        <dbReference type="SMART" id="SM00382"/>
    </source>
</evidence>
<dbReference type="SUPFAM" id="SSF52540">
    <property type="entry name" value="P-loop containing nucleoside triphosphate hydrolases"/>
    <property type="match status" value="1"/>
</dbReference>
<dbReference type="Pfam" id="PF01434">
    <property type="entry name" value="Peptidase_M41"/>
    <property type="match status" value="1"/>
</dbReference>
<reference evidence="19 20" key="1">
    <citation type="journal article" date="2015" name="Nature">
        <title>rRNA introns, odd ribosomes, and small enigmatic genomes across a large radiation of phyla.</title>
        <authorList>
            <person name="Brown C.T."/>
            <person name="Hug L.A."/>
            <person name="Thomas B.C."/>
            <person name="Sharon I."/>
            <person name="Castelle C.J."/>
            <person name="Singh A."/>
            <person name="Wilkins M.J."/>
            <person name="Williams K.H."/>
            <person name="Banfield J.F."/>
        </authorList>
    </citation>
    <scope>NUCLEOTIDE SEQUENCE [LARGE SCALE GENOMIC DNA]</scope>
</reference>
<dbReference type="PANTHER" id="PTHR23076">
    <property type="entry name" value="METALLOPROTEASE M41 FTSH"/>
    <property type="match status" value="1"/>
</dbReference>
<dbReference type="AlphaFoldDB" id="A0A0G0Y0W1"/>
<dbReference type="Gene3D" id="1.20.58.760">
    <property type="entry name" value="Peptidase M41"/>
    <property type="match status" value="1"/>
</dbReference>
<dbReference type="SMART" id="SM00382">
    <property type="entry name" value="AAA"/>
    <property type="match status" value="1"/>
</dbReference>
<evidence type="ECO:0000256" key="3">
    <source>
        <dbReference type="ARBA" id="ARBA00010044"/>
    </source>
</evidence>
<evidence type="ECO:0000256" key="17">
    <source>
        <dbReference type="SAM" id="Phobius"/>
    </source>
</evidence>
<dbReference type="PATRIC" id="fig|1618356.3.peg.847"/>
<dbReference type="FunFam" id="1.20.58.760:FF:000001">
    <property type="entry name" value="ATP-dependent zinc metalloprotease FtsH"/>
    <property type="match status" value="1"/>
</dbReference>
<dbReference type="InterPro" id="IPR003593">
    <property type="entry name" value="AAA+_ATPase"/>
</dbReference>
<evidence type="ECO:0000256" key="1">
    <source>
        <dbReference type="ARBA" id="ARBA00001947"/>
    </source>
</evidence>
<gene>
    <name evidence="19" type="ORF">UU93_C0037G0005</name>
</gene>
<sequence length="640" mass="71449">MDEKEKKPSSPSTNDSKNTGKHTKKIEFHMQLNSRNGIFWFLMLLLFVPYIYSLATGSGSNIIPLSQLVNDVREEKVQHIKVTGQDITVDYKNGEKKVSRKEDAQNLVEVFKASDIDPSSVDTEIVTPSLLTTFFGFFANYILPALIIGFLILILMRKQMGGSDGIFAMGKSRAKLFNKGKQNIKFADVGGLKEAKRELEEIVDFLKNPKKYHDVGARVPKGVLLVGLSGTGKTMLARAVAGEASVPFLSMAGSEFMEMLVGVGASRARDLFETAKKSAPSIIFIDEIDVIVLAATNRGDLLDPALVRPGRFDRRVTLDLPDLEERKFILNIHAKNKPFVKDLDWSKIAKRTVGFSGADLENMLNEAAILIAREGRKEITTKDIEEAALKVKLGPEKKRLQSDLERKMTAYHEGGHAVLAHFLPDTDPVHRISIVSRGHALGFTMNPPEHDKYQQTQSELEDQIVVLLGGRTAEKLIFRELTGGASSDIERATRIARAMVVDYGMSPLGPINFGPLYENTDYGRAGFEPPKISEAMQSKIDREMAIIIDDAMKKAEMMLKKYIKKLDAVAEKLLDVETLEGDEFEAIMGANKTKSRLGVITKLPIGFFIIGHFAMPLFFLQLFQFFWGFLLFRLNPETQR</sequence>
<dbReference type="EMBL" id="LCCN01000037">
    <property type="protein sequence ID" value="KKS30484.1"/>
    <property type="molecule type" value="Genomic_DNA"/>
</dbReference>
<dbReference type="InterPro" id="IPR041569">
    <property type="entry name" value="AAA_lid_3"/>
</dbReference>
<keyword evidence="13" id="KW-0482">Metalloprotease</keyword>
<feature type="transmembrane region" description="Helical" evidence="17">
    <location>
        <begin position="134"/>
        <end position="156"/>
    </location>
</feature>
<evidence type="ECO:0000313" key="20">
    <source>
        <dbReference type="Proteomes" id="UP000034160"/>
    </source>
</evidence>
<dbReference type="GO" id="GO:0005886">
    <property type="term" value="C:plasma membrane"/>
    <property type="evidence" value="ECO:0007669"/>
    <property type="project" value="TreeGrafter"/>
</dbReference>
<protein>
    <recommendedName>
        <fullName evidence="18">AAA+ ATPase domain-containing protein</fullName>
    </recommendedName>
</protein>
<dbReference type="InterPro" id="IPR000642">
    <property type="entry name" value="Peptidase_M41"/>
</dbReference>
<keyword evidence="14 17" id="KW-0472">Membrane</keyword>
<dbReference type="SUPFAM" id="SSF140990">
    <property type="entry name" value="FtsH protease domain-like"/>
    <property type="match status" value="1"/>
</dbReference>
<evidence type="ECO:0000313" key="19">
    <source>
        <dbReference type="EMBL" id="KKS30484.1"/>
    </source>
</evidence>
<dbReference type="GO" id="GO:0008270">
    <property type="term" value="F:zinc ion binding"/>
    <property type="evidence" value="ECO:0007669"/>
    <property type="project" value="InterPro"/>
</dbReference>
<dbReference type="GO" id="GO:0016887">
    <property type="term" value="F:ATP hydrolysis activity"/>
    <property type="evidence" value="ECO:0007669"/>
    <property type="project" value="InterPro"/>
</dbReference>
<dbReference type="GO" id="GO:0006508">
    <property type="term" value="P:proteolysis"/>
    <property type="evidence" value="ECO:0007669"/>
    <property type="project" value="UniProtKB-KW"/>
</dbReference>
<dbReference type="Gene3D" id="3.40.50.300">
    <property type="entry name" value="P-loop containing nucleotide triphosphate hydrolases"/>
    <property type="match status" value="2"/>
</dbReference>
<feature type="region of interest" description="Disordered" evidence="16">
    <location>
        <begin position="1"/>
        <end position="22"/>
    </location>
</feature>
<keyword evidence="6 17" id="KW-0812">Transmembrane</keyword>
<dbReference type="GO" id="GO:0005524">
    <property type="term" value="F:ATP binding"/>
    <property type="evidence" value="ECO:0007669"/>
    <property type="project" value="UniProtKB-KW"/>
</dbReference>
<keyword evidence="10" id="KW-0862">Zinc</keyword>
<evidence type="ECO:0000256" key="5">
    <source>
        <dbReference type="ARBA" id="ARBA00022670"/>
    </source>
</evidence>
<accession>A0A0G0Y0W1</accession>
<comment type="cofactor">
    <cofactor evidence="1">
        <name>Zn(2+)</name>
        <dbReference type="ChEBI" id="CHEBI:29105"/>
    </cofactor>
</comment>
<evidence type="ECO:0000256" key="15">
    <source>
        <dbReference type="RuleBase" id="RU003651"/>
    </source>
</evidence>
<dbReference type="InterPro" id="IPR003960">
    <property type="entry name" value="ATPase_AAA_CS"/>
</dbReference>